<proteinExistence type="predicted"/>
<dbReference type="InterPro" id="IPR024079">
    <property type="entry name" value="MetalloPept_cat_dom_sf"/>
</dbReference>
<evidence type="ECO:0000313" key="2">
    <source>
        <dbReference type="EMBL" id="MBC9797520.1"/>
    </source>
</evidence>
<keyword evidence="3" id="KW-1185">Reference proteome</keyword>
<dbReference type="InterPro" id="IPR024653">
    <property type="entry name" value="Peptidase_M10/M27/M57"/>
</dbReference>
<keyword evidence="1" id="KW-0732">Signal</keyword>
<evidence type="ECO:0000313" key="3">
    <source>
        <dbReference type="Proteomes" id="UP000653730"/>
    </source>
</evidence>
<sequence>MKTMKSYVILSLMGIGLLFTSCDNDPKDESMDPQQEVGKEVLDKIASLELNTDDVTLTDVTLPDGTVRTDYLVEGDILISAEQLASMELHGGVESEQYHTYNLVNSPRTINVIGYTGSSQGLSTKMQTALQQAIDNYNDQNLGLTFTLTFGTNYNPYDIVVYSPSGGAGGQAGFPSGGDPYKWVQIYSGLNNYTTTVNRHVIMHEIGHCIGMRHTDWFSRQSCGQNSNEGEGSVGAVHIPGTPTGYDANSVMLACFNTGSSGEWGYYDQIALDYLY</sequence>
<gene>
    <name evidence="2" type="ORF">IBL28_16205</name>
</gene>
<keyword evidence="2" id="KW-0645">Protease</keyword>
<dbReference type="EMBL" id="JACVDC010000062">
    <property type="protein sequence ID" value="MBC9797520.1"/>
    <property type="molecule type" value="Genomic_DNA"/>
</dbReference>
<dbReference type="PROSITE" id="PS51257">
    <property type="entry name" value="PROKAR_LIPOPROTEIN"/>
    <property type="match status" value="1"/>
</dbReference>
<dbReference type="SUPFAM" id="SSF55486">
    <property type="entry name" value="Metalloproteases ('zincins'), catalytic domain"/>
    <property type="match status" value="1"/>
</dbReference>
<feature type="chain" id="PRO_5036826918" evidence="1">
    <location>
        <begin position="21"/>
        <end position="276"/>
    </location>
</feature>
<keyword evidence="2" id="KW-0482">Metalloprotease</keyword>
<evidence type="ECO:0000256" key="1">
    <source>
        <dbReference type="SAM" id="SignalP"/>
    </source>
</evidence>
<name>A0A926JU02_9FLAO</name>
<dbReference type="RefSeq" id="WP_187966653.1">
    <property type="nucleotide sequence ID" value="NZ_JACVDC010000062.1"/>
</dbReference>
<dbReference type="GO" id="GO:0008237">
    <property type="term" value="F:metallopeptidase activity"/>
    <property type="evidence" value="ECO:0007669"/>
    <property type="project" value="UniProtKB-KW"/>
</dbReference>
<dbReference type="Proteomes" id="UP000653730">
    <property type="component" value="Unassembled WGS sequence"/>
</dbReference>
<dbReference type="AlphaFoldDB" id="A0A926JU02"/>
<feature type="signal peptide" evidence="1">
    <location>
        <begin position="1"/>
        <end position="20"/>
    </location>
</feature>
<protein>
    <submittedName>
        <fullName evidence="2">Zinc-dependent metalloprotease</fullName>
    </submittedName>
</protein>
<dbReference type="Gene3D" id="3.40.390.10">
    <property type="entry name" value="Collagenase (Catalytic Domain)"/>
    <property type="match status" value="1"/>
</dbReference>
<organism evidence="2 3">
    <name type="scientific">Sinomicrobium weinanense</name>
    <dbReference type="NCBI Taxonomy" id="2842200"/>
    <lineage>
        <taxon>Bacteria</taxon>
        <taxon>Pseudomonadati</taxon>
        <taxon>Bacteroidota</taxon>
        <taxon>Flavobacteriia</taxon>
        <taxon>Flavobacteriales</taxon>
        <taxon>Flavobacteriaceae</taxon>
        <taxon>Sinomicrobium</taxon>
    </lineage>
</organism>
<reference evidence="2 3" key="1">
    <citation type="submission" date="2020-09" db="EMBL/GenBank/DDBJ databases">
        <title>Sinomicrobium weinanense sp. nov., a halophilic bacteria isolated from saline-alkali soil.</title>
        <authorList>
            <person name="Wu P."/>
            <person name="Ren H."/>
            <person name="Mei Y."/>
            <person name="Liang Y."/>
            <person name="Chen Z."/>
        </authorList>
    </citation>
    <scope>NUCLEOTIDE SEQUENCE [LARGE SCALE GENOMIC DNA]</scope>
    <source>
        <strain evidence="2 3">FJxs</strain>
    </source>
</reference>
<dbReference type="Pfam" id="PF12388">
    <property type="entry name" value="Peptidase_M57"/>
    <property type="match status" value="1"/>
</dbReference>
<accession>A0A926JU02</accession>
<keyword evidence="2" id="KW-0378">Hydrolase</keyword>
<comment type="caution">
    <text evidence="2">The sequence shown here is derived from an EMBL/GenBank/DDBJ whole genome shotgun (WGS) entry which is preliminary data.</text>
</comment>